<dbReference type="Gene3D" id="3.40.50.850">
    <property type="entry name" value="Isochorismatase-like"/>
    <property type="match status" value="1"/>
</dbReference>
<keyword evidence="1" id="KW-0378">Hydrolase</keyword>
<gene>
    <name evidence="3" type="ORF">GCM10007940_10340</name>
</gene>
<dbReference type="SUPFAM" id="SSF52499">
    <property type="entry name" value="Isochorismatase-like hydrolases"/>
    <property type="match status" value="1"/>
</dbReference>
<dbReference type="GO" id="GO:0016787">
    <property type="term" value="F:hydrolase activity"/>
    <property type="evidence" value="ECO:0007669"/>
    <property type="project" value="UniProtKB-KW"/>
</dbReference>
<comment type="caution">
    <text evidence="3">The sequence shown here is derived from an EMBL/GenBank/DDBJ whole genome shotgun (WGS) entry which is preliminary data.</text>
</comment>
<evidence type="ECO:0000313" key="3">
    <source>
        <dbReference type="EMBL" id="GLR16419.1"/>
    </source>
</evidence>
<dbReference type="InterPro" id="IPR050272">
    <property type="entry name" value="Isochorismatase-like_hydrls"/>
</dbReference>
<sequence>MIKALLIIDMQKGSFTEETPRYDTGGVCDRINLIAESFRKSDFPVIHIQHDSSRFKRFIPGTEEWEIIDEIHVDQCDHNIQKTANDAFYHSELETLLLNHKVSEIYITGCATDFCVESTIQSAIVKDLNIVVIQDGHTTADRPHANAKTVIDQYNFVWSNMIPTKGSLKVLSTDQVLEANAK</sequence>
<dbReference type="InterPro" id="IPR000868">
    <property type="entry name" value="Isochorismatase-like_dom"/>
</dbReference>
<organism evidence="3 4">
    <name type="scientific">Portibacter lacus</name>
    <dbReference type="NCBI Taxonomy" id="1099794"/>
    <lineage>
        <taxon>Bacteria</taxon>
        <taxon>Pseudomonadati</taxon>
        <taxon>Bacteroidota</taxon>
        <taxon>Saprospiria</taxon>
        <taxon>Saprospirales</taxon>
        <taxon>Haliscomenobacteraceae</taxon>
        <taxon>Portibacter</taxon>
    </lineage>
</organism>
<dbReference type="InterPro" id="IPR036380">
    <property type="entry name" value="Isochorismatase-like_sf"/>
</dbReference>
<evidence type="ECO:0000313" key="4">
    <source>
        <dbReference type="Proteomes" id="UP001156666"/>
    </source>
</evidence>
<proteinExistence type="predicted"/>
<name>A0AA37SNZ5_9BACT</name>
<feature type="domain" description="Isochorismatase-like" evidence="2">
    <location>
        <begin position="4"/>
        <end position="147"/>
    </location>
</feature>
<dbReference type="Proteomes" id="UP001156666">
    <property type="component" value="Unassembled WGS sequence"/>
</dbReference>
<dbReference type="Pfam" id="PF00857">
    <property type="entry name" value="Isochorismatase"/>
    <property type="match status" value="1"/>
</dbReference>
<dbReference type="AlphaFoldDB" id="A0AA37SNZ5"/>
<evidence type="ECO:0000256" key="1">
    <source>
        <dbReference type="ARBA" id="ARBA00022801"/>
    </source>
</evidence>
<reference evidence="3" key="1">
    <citation type="journal article" date="2014" name="Int. J. Syst. Evol. Microbiol.">
        <title>Complete genome sequence of Corynebacterium casei LMG S-19264T (=DSM 44701T), isolated from a smear-ripened cheese.</title>
        <authorList>
            <consortium name="US DOE Joint Genome Institute (JGI-PGF)"/>
            <person name="Walter F."/>
            <person name="Albersmeier A."/>
            <person name="Kalinowski J."/>
            <person name="Ruckert C."/>
        </authorList>
    </citation>
    <scope>NUCLEOTIDE SEQUENCE</scope>
    <source>
        <strain evidence="3">NBRC 108769</strain>
    </source>
</reference>
<dbReference type="PANTHER" id="PTHR43540:SF6">
    <property type="entry name" value="ISOCHORISMATASE-LIKE DOMAIN-CONTAINING PROTEIN"/>
    <property type="match status" value="1"/>
</dbReference>
<dbReference type="RefSeq" id="WP_235293225.1">
    <property type="nucleotide sequence ID" value="NZ_BSOH01000005.1"/>
</dbReference>
<protein>
    <submittedName>
        <fullName evidence="3">Isochorismatase</fullName>
    </submittedName>
</protein>
<evidence type="ECO:0000259" key="2">
    <source>
        <dbReference type="Pfam" id="PF00857"/>
    </source>
</evidence>
<accession>A0AA37SNZ5</accession>
<dbReference type="PANTHER" id="PTHR43540">
    <property type="entry name" value="PEROXYUREIDOACRYLATE/UREIDOACRYLATE AMIDOHYDROLASE-RELATED"/>
    <property type="match status" value="1"/>
</dbReference>
<dbReference type="EMBL" id="BSOH01000005">
    <property type="protein sequence ID" value="GLR16419.1"/>
    <property type="molecule type" value="Genomic_DNA"/>
</dbReference>
<keyword evidence="4" id="KW-1185">Reference proteome</keyword>
<reference evidence="3" key="2">
    <citation type="submission" date="2023-01" db="EMBL/GenBank/DDBJ databases">
        <title>Draft genome sequence of Portibacter lacus strain NBRC 108769.</title>
        <authorList>
            <person name="Sun Q."/>
            <person name="Mori K."/>
        </authorList>
    </citation>
    <scope>NUCLEOTIDE SEQUENCE</scope>
    <source>
        <strain evidence="3">NBRC 108769</strain>
    </source>
</reference>